<dbReference type="OrthoDB" id="4250245at2"/>
<evidence type="ECO:0000256" key="1">
    <source>
        <dbReference type="ARBA" id="ARBA00004429"/>
    </source>
</evidence>
<dbReference type="PANTHER" id="PTHR35011:SF10">
    <property type="entry name" value="TRAP TRANSPORTER SMALL PERMEASE PROTEIN"/>
    <property type="match status" value="1"/>
</dbReference>
<dbReference type="RefSeq" id="WP_057814701.1">
    <property type="nucleotide sequence ID" value="NZ_CP031598.1"/>
</dbReference>
<keyword evidence="6 9" id="KW-1133">Transmembrane helix</keyword>
<dbReference type="KEGG" id="rid:RIdsm_01333"/>
<proteinExistence type="inferred from homology"/>
<feature type="transmembrane region" description="Helical" evidence="9">
    <location>
        <begin position="96"/>
        <end position="118"/>
    </location>
</feature>
<dbReference type="InterPro" id="IPR055348">
    <property type="entry name" value="DctQ"/>
</dbReference>
<evidence type="ECO:0000313" key="12">
    <source>
        <dbReference type="Proteomes" id="UP000325785"/>
    </source>
</evidence>
<name>A0A5P3A9V1_9RHOB</name>
<evidence type="ECO:0000256" key="5">
    <source>
        <dbReference type="ARBA" id="ARBA00022692"/>
    </source>
</evidence>
<feature type="transmembrane region" description="Helical" evidence="9">
    <location>
        <begin position="23"/>
        <end position="50"/>
    </location>
</feature>
<keyword evidence="2 9" id="KW-0813">Transport</keyword>
<comment type="function">
    <text evidence="9">Part of the tripartite ATP-independent periplasmic (TRAP) transport system.</text>
</comment>
<evidence type="ECO:0000313" key="11">
    <source>
        <dbReference type="EMBL" id="QEW25546.1"/>
    </source>
</evidence>
<gene>
    <name evidence="11" type="ORF">RIdsm_01333</name>
</gene>
<dbReference type="GO" id="GO:0022857">
    <property type="term" value="F:transmembrane transporter activity"/>
    <property type="evidence" value="ECO:0007669"/>
    <property type="project" value="UniProtKB-UniRule"/>
</dbReference>
<accession>A0A5P3A9V1</accession>
<reference evidence="11 12" key="1">
    <citation type="submission" date="2018-08" db="EMBL/GenBank/DDBJ databases">
        <title>Genetic Globetrotter - A new plasmid hitch-hiking vast phylogenetic and geographic distances.</title>
        <authorList>
            <person name="Vollmers J."/>
            <person name="Petersen J."/>
        </authorList>
    </citation>
    <scope>NUCLEOTIDE SEQUENCE [LARGE SCALE GENOMIC DNA]</scope>
    <source>
        <strain evidence="11 12">DSM 26383</strain>
    </source>
</reference>
<keyword evidence="7 9" id="KW-0472">Membrane</keyword>
<dbReference type="Pfam" id="PF04290">
    <property type="entry name" value="DctQ"/>
    <property type="match status" value="1"/>
</dbReference>
<comment type="subcellular location">
    <subcellularLocation>
        <location evidence="1 9">Cell inner membrane</location>
        <topology evidence="1 9">Multi-pass membrane protein</topology>
    </subcellularLocation>
</comment>
<dbReference type="Proteomes" id="UP000325785">
    <property type="component" value="Chromosome"/>
</dbReference>
<organism evidence="11 12">
    <name type="scientific">Roseovarius indicus</name>
    <dbReference type="NCBI Taxonomy" id="540747"/>
    <lineage>
        <taxon>Bacteria</taxon>
        <taxon>Pseudomonadati</taxon>
        <taxon>Pseudomonadota</taxon>
        <taxon>Alphaproteobacteria</taxon>
        <taxon>Rhodobacterales</taxon>
        <taxon>Roseobacteraceae</taxon>
        <taxon>Roseovarius</taxon>
    </lineage>
</organism>
<feature type="transmembrane region" description="Helical" evidence="9">
    <location>
        <begin position="138"/>
        <end position="158"/>
    </location>
</feature>
<protein>
    <recommendedName>
        <fullName evidence="9">TRAP transporter small permease protein</fullName>
    </recommendedName>
</protein>
<feature type="domain" description="Tripartite ATP-independent periplasmic transporters DctQ component" evidence="10">
    <location>
        <begin position="36"/>
        <end position="162"/>
    </location>
</feature>
<evidence type="ECO:0000256" key="6">
    <source>
        <dbReference type="ARBA" id="ARBA00022989"/>
    </source>
</evidence>
<comment type="subunit">
    <text evidence="9">The complex comprises the extracytoplasmic solute receptor protein and the two transmembrane proteins.</text>
</comment>
<evidence type="ECO:0000259" key="10">
    <source>
        <dbReference type="Pfam" id="PF04290"/>
    </source>
</evidence>
<evidence type="ECO:0000256" key="2">
    <source>
        <dbReference type="ARBA" id="ARBA00022448"/>
    </source>
</evidence>
<evidence type="ECO:0000256" key="4">
    <source>
        <dbReference type="ARBA" id="ARBA00022519"/>
    </source>
</evidence>
<dbReference type="AlphaFoldDB" id="A0A5P3A9V1"/>
<dbReference type="GO" id="GO:0015740">
    <property type="term" value="P:C4-dicarboxylate transport"/>
    <property type="evidence" value="ECO:0007669"/>
    <property type="project" value="TreeGrafter"/>
</dbReference>
<dbReference type="PANTHER" id="PTHR35011">
    <property type="entry name" value="2,3-DIKETO-L-GULONATE TRAP TRANSPORTER SMALL PERMEASE PROTEIN YIAM"/>
    <property type="match status" value="1"/>
</dbReference>
<dbReference type="EMBL" id="CP031598">
    <property type="protein sequence ID" value="QEW25546.1"/>
    <property type="molecule type" value="Genomic_DNA"/>
</dbReference>
<comment type="similarity">
    <text evidence="8 9">Belongs to the TRAP transporter small permease family.</text>
</comment>
<keyword evidence="4 9" id="KW-0997">Cell inner membrane</keyword>
<evidence type="ECO:0000256" key="8">
    <source>
        <dbReference type="ARBA" id="ARBA00038436"/>
    </source>
</evidence>
<evidence type="ECO:0000256" key="9">
    <source>
        <dbReference type="RuleBase" id="RU369079"/>
    </source>
</evidence>
<evidence type="ECO:0000256" key="7">
    <source>
        <dbReference type="ARBA" id="ARBA00023136"/>
    </source>
</evidence>
<dbReference type="InterPro" id="IPR007387">
    <property type="entry name" value="TRAP_DctQ"/>
</dbReference>
<evidence type="ECO:0000256" key="3">
    <source>
        <dbReference type="ARBA" id="ARBA00022475"/>
    </source>
</evidence>
<keyword evidence="3" id="KW-1003">Cell membrane</keyword>
<keyword evidence="5 9" id="KW-0812">Transmembrane</keyword>
<feature type="transmembrane region" description="Helical" evidence="9">
    <location>
        <begin position="56"/>
        <end position="75"/>
    </location>
</feature>
<dbReference type="GO" id="GO:0005886">
    <property type="term" value="C:plasma membrane"/>
    <property type="evidence" value="ECO:0007669"/>
    <property type="project" value="UniProtKB-SubCell"/>
</dbReference>
<sequence>MTTPGHEPAHANQVSRWIARIEVILAGLSGVAMAAIMVIVTIDVVLRYAFAAPLSWSYEMIGLYLVGAVLFFGLSDTMHQHGHIALDIFVPLVPMRLLHAVQAAGFAAGTVLVGLIAWLEAQETWLAFIRDDRLATIIPWPTWIAHAILVLGVTVLTLRCAYLSAFHCLSAATGRVQVELPPPPVTAATQTRGDE</sequence>